<evidence type="ECO:0000259" key="2">
    <source>
        <dbReference type="PROSITE" id="PS50011"/>
    </source>
</evidence>
<dbReference type="AlphaFoldDB" id="A0A382BQA1"/>
<gene>
    <name evidence="3" type="ORF">METZ01_LOCUS168181</name>
</gene>
<dbReference type="InterPro" id="IPR011009">
    <property type="entry name" value="Kinase-like_dom_sf"/>
</dbReference>
<dbReference type="PROSITE" id="PS50011">
    <property type="entry name" value="PROTEIN_KINASE_DOM"/>
    <property type="match status" value="1"/>
</dbReference>
<reference evidence="3" key="1">
    <citation type="submission" date="2018-05" db="EMBL/GenBank/DDBJ databases">
        <authorList>
            <person name="Lanie J.A."/>
            <person name="Ng W.-L."/>
            <person name="Kazmierczak K.M."/>
            <person name="Andrzejewski T.M."/>
            <person name="Davidsen T.M."/>
            <person name="Wayne K.J."/>
            <person name="Tettelin H."/>
            <person name="Glass J.I."/>
            <person name="Rusch D."/>
            <person name="Podicherti R."/>
            <person name="Tsui H.-C.T."/>
            <person name="Winkler M.E."/>
        </authorList>
    </citation>
    <scope>NUCLEOTIDE SEQUENCE</scope>
</reference>
<dbReference type="GO" id="GO:0004672">
    <property type="term" value="F:protein kinase activity"/>
    <property type="evidence" value="ECO:0007669"/>
    <property type="project" value="InterPro"/>
</dbReference>
<name>A0A382BQA1_9ZZZZ</name>
<dbReference type="SUPFAM" id="SSF56112">
    <property type="entry name" value="Protein kinase-like (PK-like)"/>
    <property type="match status" value="1"/>
</dbReference>
<dbReference type="GO" id="GO:0005524">
    <property type="term" value="F:ATP binding"/>
    <property type="evidence" value="ECO:0007669"/>
    <property type="project" value="InterPro"/>
</dbReference>
<feature type="domain" description="Protein kinase" evidence="2">
    <location>
        <begin position="34"/>
        <end position="396"/>
    </location>
</feature>
<evidence type="ECO:0000313" key="3">
    <source>
        <dbReference type="EMBL" id="SVB15327.1"/>
    </source>
</evidence>
<proteinExistence type="predicted"/>
<protein>
    <recommendedName>
        <fullName evidence="2">Protein kinase domain-containing protein</fullName>
    </recommendedName>
</protein>
<feature type="region of interest" description="Disordered" evidence="1">
    <location>
        <begin position="330"/>
        <end position="362"/>
    </location>
</feature>
<accession>A0A382BQA1</accession>
<dbReference type="InterPro" id="IPR000719">
    <property type="entry name" value="Prot_kinase_dom"/>
</dbReference>
<dbReference type="InterPro" id="IPR011990">
    <property type="entry name" value="TPR-like_helical_dom_sf"/>
</dbReference>
<feature type="non-terminal residue" evidence="3">
    <location>
        <position position="656"/>
    </location>
</feature>
<dbReference type="Gene3D" id="1.10.510.10">
    <property type="entry name" value="Transferase(Phosphotransferase) domain 1"/>
    <property type="match status" value="1"/>
</dbReference>
<sequence>MSSVSLPRFSSALKLNGVQIVSGPDFEPIDYESYRGMPKLWTGNFAGTFRLTVKGQKNPVGIRVWQTAVDNDELGRYRELGRILKSFNDELPDHIQFASVELFEPPEYGFEVRNAGKQPVVKMDWVNGANLDVFIRDLLQSNDHTKEEKSSILIIIIDMVRELARFLHDKGASHGDLSSGNLMIEQTDNQDIENRFRLHIVDFDTFYTEQLRDLESKTKGHKDWQHPGHFDGTLDLSGPTADFFPSLLICITLRALAIDQSMPRTNRGRYGPAEPDGSGIIIEAKDLIDPVNSAVISELREMGDPHIDSCLRDIDGWLGTSPQVEFPTSLKTDWSSESPSAGTAVSPISSRTTGRSQTSDSRIRFNRPDDVITHVKDKQPAIRWLLIDLNRNQDRLGRRYYLEAIEGLIEHYGGVEEVENGLRCEYAFALKRANRWDEAKGIAEQCHLDANIGFLLAQILRRSEYEDWGGIIEIADNVLASSPGNVNMLIAKAGAQFRIGNYESLSDAYEDALIKSGRDPRVLLSLVWDARNVEEFLTGANAFFELLSLDEEDDPDFRPGEIAKVLKPGFECLNQARRFRLMTFAEFLDGMLEINPEILMMETQPPDEHSKRSFVWCLNHLGNPAREGGESNWVEAMGGPLSNLQFGSVLCSLGTL</sequence>
<dbReference type="Gene3D" id="1.25.40.10">
    <property type="entry name" value="Tetratricopeptide repeat domain"/>
    <property type="match status" value="1"/>
</dbReference>
<organism evidence="3">
    <name type="scientific">marine metagenome</name>
    <dbReference type="NCBI Taxonomy" id="408172"/>
    <lineage>
        <taxon>unclassified sequences</taxon>
        <taxon>metagenomes</taxon>
        <taxon>ecological metagenomes</taxon>
    </lineage>
</organism>
<dbReference type="EMBL" id="UINC01030630">
    <property type="protein sequence ID" value="SVB15327.1"/>
    <property type="molecule type" value="Genomic_DNA"/>
</dbReference>
<evidence type="ECO:0000256" key="1">
    <source>
        <dbReference type="SAM" id="MobiDB-lite"/>
    </source>
</evidence>
<feature type="compositionally biased region" description="Polar residues" evidence="1">
    <location>
        <begin position="330"/>
        <end position="360"/>
    </location>
</feature>